<name>A0ABY1KVV1_9BACI</name>
<comment type="caution">
    <text evidence="1">The sequence shown here is derived from an EMBL/GenBank/DDBJ whole genome shotgun (WGS) entry which is preliminary data.</text>
</comment>
<accession>A0ABY1KVV1</accession>
<evidence type="ECO:0000313" key="1">
    <source>
        <dbReference type="EMBL" id="SIS84744.1"/>
    </source>
</evidence>
<proteinExistence type="predicted"/>
<gene>
    <name evidence="1" type="ORF">SAMN05421758_10744</name>
</gene>
<protein>
    <submittedName>
        <fullName evidence="1">Uncharacterized protein</fullName>
    </submittedName>
</protein>
<dbReference type="EMBL" id="FTOK01000007">
    <property type="protein sequence ID" value="SIS84744.1"/>
    <property type="molecule type" value="Genomic_DNA"/>
</dbReference>
<keyword evidence="2" id="KW-1185">Reference proteome</keyword>
<evidence type="ECO:0000313" key="2">
    <source>
        <dbReference type="Proteomes" id="UP000199777"/>
    </source>
</evidence>
<sequence length="49" mass="5587">METPGSFFGLNRDNAGNKKLQEKFLQLQHDVIEIGGNESLLRNEELTVR</sequence>
<reference evidence="1 2" key="1">
    <citation type="submission" date="2017-01" db="EMBL/GenBank/DDBJ databases">
        <authorList>
            <person name="Varghese N."/>
            <person name="Submissions S."/>
        </authorList>
    </citation>
    <scope>NUCLEOTIDE SEQUENCE [LARGE SCALE GENOMIC DNA]</scope>
    <source>
        <strain evidence="1 2">DSM 22782</strain>
    </source>
</reference>
<organism evidence="1 2">
    <name type="scientific">Salimicrobium salexigens</name>
    <dbReference type="NCBI Taxonomy" id="908941"/>
    <lineage>
        <taxon>Bacteria</taxon>
        <taxon>Bacillati</taxon>
        <taxon>Bacillota</taxon>
        <taxon>Bacilli</taxon>
        <taxon>Bacillales</taxon>
        <taxon>Bacillaceae</taxon>
        <taxon>Salimicrobium</taxon>
    </lineage>
</organism>
<dbReference type="Proteomes" id="UP000199777">
    <property type="component" value="Unassembled WGS sequence"/>
</dbReference>